<evidence type="ECO:0000256" key="2">
    <source>
        <dbReference type="ARBA" id="ARBA00022723"/>
    </source>
</evidence>
<reference evidence="5" key="2">
    <citation type="submission" date="2018-10" db="EMBL/GenBank/DDBJ databases">
        <authorList>
            <person name="Fischer M.A."/>
            <person name="Kern T."/>
            <person name="Deppenmeier U."/>
            <person name="Schmitz R.A."/>
            <person name="Rother M."/>
        </authorList>
    </citation>
    <scope>NUCLEOTIDE SEQUENCE</scope>
    <source>
        <strain evidence="5">E03.2</strain>
    </source>
</reference>
<dbReference type="PANTHER" id="PTHR45833">
    <property type="entry name" value="METHIONINE SYNTHASE"/>
    <property type="match status" value="1"/>
</dbReference>
<feature type="domain" description="B12-binding" evidence="4">
    <location>
        <begin position="38"/>
        <end position="170"/>
    </location>
</feature>
<dbReference type="EMBL" id="JAAYQL010000034">
    <property type="protein sequence ID" value="NLK32423.1"/>
    <property type="molecule type" value="Genomic_DNA"/>
</dbReference>
<dbReference type="PROSITE" id="PS51332">
    <property type="entry name" value="B12_BINDING"/>
    <property type="match status" value="1"/>
</dbReference>
<dbReference type="Proteomes" id="UP000053087">
    <property type="component" value="Chromosome"/>
</dbReference>
<dbReference type="InterPro" id="IPR036724">
    <property type="entry name" value="Cobalamin-bd_sf"/>
</dbReference>
<dbReference type="GO" id="GO:0005829">
    <property type="term" value="C:cytosol"/>
    <property type="evidence" value="ECO:0007669"/>
    <property type="project" value="TreeGrafter"/>
</dbReference>
<dbReference type="PANTHER" id="PTHR45833:SF1">
    <property type="entry name" value="METHIONINE SYNTHASE"/>
    <property type="match status" value="1"/>
</dbReference>
<dbReference type="SUPFAM" id="SSF52242">
    <property type="entry name" value="Cobalamin (vitamin B12)-binding domain"/>
    <property type="match status" value="1"/>
</dbReference>
<dbReference type="EMBL" id="CP032683">
    <property type="protein sequence ID" value="AYK14642.1"/>
    <property type="molecule type" value="Genomic_DNA"/>
</dbReference>
<comment type="similarity">
    <text evidence="1">Belongs to the methylamine corrinoid protein family.</text>
</comment>
<gene>
    <name evidence="5" type="ORF">AOB57_005070</name>
    <name evidence="6" type="ORF">GX302_06190</name>
</gene>
<reference evidence="5 7" key="1">
    <citation type="journal article" date="2016" name="Int. J. Syst. Evol. Microbiol.">
        <title>Methanosarcina flavescens sp. nov., a methanogenic archaeon isolated from a full-scale anaerobic digester.</title>
        <authorList>
            <person name="Kern T."/>
            <person name="Fischer M.A."/>
            <person name="Deppenmeier U."/>
            <person name="Schmitz R.A."/>
            <person name="Rother M."/>
        </authorList>
    </citation>
    <scope>NUCLEOTIDE SEQUENCE [LARGE SCALE GENOMIC DNA]</scope>
    <source>
        <strain evidence="5 7">E03.2</strain>
    </source>
</reference>
<evidence type="ECO:0000313" key="8">
    <source>
        <dbReference type="Proteomes" id="UP000585579"/>
    </source>
</evidence>
<dbReference type="KEGG" id="mfz:AOB57_005070"/>
<dbReference type="AlphaFoldDB" id="A0A660HQZ5"/>
<dbReference type="GO" id="GO:0050667">
    <property type="term" value="P:homocysteine metabolic process"/>
    <property type="evidence" value="ECO:0007669"/>
    <property type="project" value="TreeGrafter"/>
</dbReference>
<name>A0A660HQZ5_9EURY</name>
<dbReference type="Gene3D" id="3.40.50.280">
    <property type="entry name" value="Cobalamin-binding domain"/>
    <property type="match status" value="1"/>
</dbReference>
<evidence type="ECO:0000256" key="1">
    <source>
        <dbReference type="ARBA" id="ARBA00010854"/>
    </source>
</evidence>
<dbReference type="InterPro" id="IPR050554">
    <property type="entry name" value="Met_Synthase/Corrinoid"/>
</dbReference>
<sequence>MYGKSLNLFVLLILGIVISQLVFSMPVGACCGQENKSVGTVIIATVEGDSHTFGKDSIASALEEEGFEVINLGNGISAESLAANAKEKKADFVFSSASMSTTMVHQIQIEEQLKAAGIRDKVITGVGGSLVTQAWADQIGADIYTAGSADAVSKAKSSLLKSNNNVLKNHIKVNESTSCKSYQR</sequence>
<dbReference type="OrthoDB" id="134276at2157"/>
<dbReference type="InterPro" id="IPR006158">
    <property type="entry name" value="Cobalamin-bd"/>
</dbReference>
<evidence type="ECO:0000313" key="7">
    <source>
        <dbReference type="Proteomes" id="UP000053087"/>
    </source>
</evidence>
<dbReference type="RefSeq" id="WP_054297895.1">
    <property type="nucleotide sequence ID" value="NZ_CP032683.1"/>
</dbReference>
<evidence type="ECO:0000313" key="5">
    <source>
        <dbReference type="EMBL" id="AYK14642.1"/>
    </source>
</evidence>
<accession>A0A660HQZ5</accession>
<dbReference type="GO" id="GO:0031419">
    <property type="term" value="F:cobalamin binding"/>
    <property type="evidence" value="ECO:0007669"/>
    <property type="project" value="InterPro"/>
</dbReference>
<keyword evidence="2" id="KW-0479">Metal-binding</keyword>
<protein>
    <submittedName>
        <fullName evidence="5">Corrinoid protein</fullName>
    </submittedName>
</protein>
<organism evidence="5 7">
    <name type="scientific">Methanosarcina flavescens</name>
    <dbReference type="NCBI Taxonomy" id="1715806"/>
    <lineage>
        <taxon>Archaea</taxon>
        <taxon>Methanobacteriati</taxon>
        <taxon>Methanobacteriota</taxon>
        <taxon>Stenosarchaea group</taxon>
        <taxon>Methanomicrobia</taxon>
        <taxon>Methanosarcinales</taxon>
        <taxon>Methanosarcinaceae</taxon>
        <taxon>Methanosarcina</taxon>
    </lineage>
</organism>
<reference evidence="6 8" key="3">
    <citation type="journal article" date="2020" name="Biotechnol. Biofuels">
        <title>New insights from the biogas microbiome by comprehensive genome-resolved metagenomics of nearly 1600 species originating from multiple anaerobic digesters.</title>
        <authorList>
            <person name="Campanaro S."/>
            <person name="Treu L."/>
            <person name="Rodriguez-R L.M."/>
            <person name="Kovalovszki A."/>
            <person name="Ziels R.M."/>
            <person name="Maus I."/>
            <person name="Zhu X."/>
            <person name="Kougias P.G."/>
            <person name="Basile A."/>
            <person name="Luo G."/>
            <person name="Schluter A."/>
            <person name="Konstantinidis K.T."/>
            <person name="Angelidaki I."/>
        </authorList>
    </citation>
    <scope>NUCLEOTIDE SEQUENCE [LARGE SCALE GENOMIC DNA]</scope>
    <source>
        <strain evidence="6">AS22ysBPME_46</strain>
    </source>
</reference>
<proteinExistence type="inferred from homology"/>
<keyword evidence="7" id="KW-1185">Reference proteome</keyword>
<dbReference type="GO" id="GO:0046872">
    <property type="term" value="F:metal ion binding"/>
    <property type="evidence" value="ECO:0007669"/>
    <property type="project" value="UniProtKB-KW"/>
</dbReference>
<dbReference type="Pfam" id="PF02310">
    <property type="entry name" value="B12-binding"/>
    <property type="match status" value="1"/>
</dbReference>
<dbReference type="Proteomes" id="UP000585579">
    <property type="component" value="Unassembled WGS sequence"/>
</dbReference>
<dbReference type="GO" id="GO:0008705">
    <property type="term" value="F:methionine synthase activity"/>
    <property type="evidence" value="ECO:0007669"/>
    <property type="project" value="TreeGrafter"/>
</dbReference>
<keyword evidence="3" id="KW-0170">Cobalt</keyword>
<dbReference type="GO" id="GO:0046653">
    <property type="term" value="P:tetrahydrofolate metabolic process"/>
    <property type="evidence" value="ECO:0007669"/>
    <property type="project" value="TreeGrafter"/>
</dbReference>
<evidence type="ECO:0000259" key="4">
    <source>
        <dbReference type="PROSITE" id="PS51332"/>
    </source>
</evidence>
<dbReference type="GeneID" id="53687472"/>
<evidence type="ECO:0000256" key="3">
    <source>
        <dbReference type="ARBA" id="ARBA00023285"/>
    </source>
</evidence>
<evidence type="ECO:0000313" key="6">
    <source>
        <dbReference type="EMBL" id="NLK32423.1"/>
    </source>
</evidence>